<dbReference type="Proteomes" id="UP000608579">
    <property type="component" value="Unassembled WGS sequence"/>
</dbReference>
<dbReference type="InterPro" id="IPR051782">
    <property type="entry name" value="ABC_Transporter_VariousFunc"/>
</dbReference>
<organism evidence="5 6">
    <name type="scientific">Caldiarchaeum subterraneum</name>
    <dbReference type="NCBI Taxonomy" id="311458"/>
    <lineage>
        <taxon>Archaea</taxon>
        <taxon>Nitrososphaerota</taxon>
        <taxon>Candidatus Caldarchaeales</taxon>
        <taxon>Candidatus Caldarchaeaceae</taxon>
        <taxon>Candidatus Caldarchaeum</taxon>
    </lineage>
</organism>
<evidence type="ECO:0000256" key="1">
    <source>
        <dbReference type="ARBA" id="ARBA00022448"/>
    </source>
</evidence>
<evidence type="ECO:0000313" key="6">
    <source>
        <dbReference type="Proteomes" id="UP000608579"/>
    </source>
</evidence>
<keyword evidence="3 5" id="KW-0067">ATP-binding</keyword>
<reference evidence="5" key="1">
    <citation type="journal article" date="2020" name="ISME J.">
        <title>Gammaproteobacteria mediating utilization of methyl-, sulfur- and petroleum organic compounds in deep ocean hydrothermal plumes.</title>
        <authorList>
            <person name="Zhou Z."/>
            <person name="Liu Y."/>
            <person name="Pan J."/>
            <person name="Cron B.R."/>
            <person name="Toner B.M."/>
            <person name="Anantharaman K."/>
            <person name="Breier J.A."/>
            <person name="Dick G.J."/>
            <person name="Li M."/>
        </authorList>
    </citation>
    <scope>NUCLEOTIDE SEQUENCE</scope>
    <source>
        <strain evidence="5">SZUA-1515</strain>
    </source>
</reference>
<feature type="domain" description="ABC transporter" evidence="4">
    <location>
        <begin position="30"/>
        <end position="259"/>
    </location>
</feature>
<dbReference type="InterPro" id="IPR027417">
    <property type="entry name" value="P-loop_NTPase"/>
</dbReference>
<dbReference type="GO" id="GO:0016887">
    <property type="term" value="F:ATP hydrolysis activity"/>
    <property type="evidence" value="ECO:0007669"/>
    <property type="project" value="InterPro"/>
</dbReference>
<evidence type="ECO:0000313" key="5">
    <source>
        <dbReference type="EMBL" id="HIQ29166.1"/>
    </source>
</evidence>
<dbReference type="InterPro" id="IPR003593">
    <property type="entry name" value="AAA+_ATPase"/>
</dbReference>
<dbReference type="SUPFAM" id="SSF52540">
    <property type="entry name" value="P-loop containing nucleoside triphosphate hydrolases"/>
    <property type="match status" value="1"/>
</dbReference>
<dbReference type="Gene3D" id="3.40.50.300">
    <property type="entry name" value="P-loop containing nucleotide triphosphate hydrolases"/>
    <property type="match status" value="1"/>
</dbReference>
<keyword evidence="2" id="KW-0547">Nucleotide-binding</keyword>
<dbReference type="PANTHER" id="PTHR42939">
    <property type="entry name" value="ABC TRANSPORTER ATP-BINDING PROTEIN ALBC-RELATED"/>
    <property type="match status" value="1"/>
</dbReference>
<name>A0A832ZVH1_CALS0</name>
<dbReference type="GO" id="GO:0005524">
    <property type="term" value="F:ATP binding"/>
    <property type="evidence" value="ECO:0007669"/>
    <property type="project" value="UniProtKB-KW"/>
</dbReference>
<protein>
    <submittedName>
        <fullName evidence="5">ABC transporter ATP-binding protein</fullName>
    </submittedName>
</protein>
<dbReference type="PANTHER" id="PTHR42939:SF1">
    <property type="entry name" value="ABC TRANSPORTER ATP-BINDING PROTEIN ALBC-RELATED"/>
    <property type="match status" value="1"/>
</dbReference>
<dbReference type="EMBL" id="DQVM01000026">
    <property type="protein sequence ID" value="HIQ29166.1"/>
    <property type="molecule type" value="Genomic_DNA"/>
</dbReference>
<sequence length="263" mass="29423">MIGEVLRFILFHYCIFIQHRGMGGEFDNMIVVKNMSVSYNGVKAVKRVDIMVGRGEIHGLLGLNGAGKTTTIKCLVGLLKPDYVEELKVFGINVLSSIEYRDFIGYLPEYPSLPDYLTPREFLTYLAKIRHVKTKLKERIDYMLSLFGLDEVGDKIIVELSKGLKQRIALATVFLHEPRIVILDEPFIGLDPEGQMLVKRLLSEIINSGGAALISSHMLDTVERLCGKITIIHKGRTITSGSVKELKNGKTLEEAFFSIIGHA</sequence>
<dbReference type="CDD" id="cd03230">
    <property type="entry name" value="ABC_DR_subfamily_A"/>
    <property type="match status" value="1"/>
</dbReference>
<gene>
    <name evidence="5" type="ORF">EYH45_01230</name>
</gene>
<dbReference type="AlphaFoldDB" id="A0A832ZVH1"/>
<proteinExistence type="predicted"/>
<dbReference type="Pfam" id="PF00005">
    <property type="entry name" value="ABC_tran"/>
    <property type="match status" value="1"/>
</dbReference>
<evidence type="ECO:0000259" key="4">
    <source>
        <dbReference type="PROSITE" id="PS50893"/>
    </source>
</evidence>
<evidence type="ECO:0000256" key="3">
    <source>
        <dbReference type="ARBA" id="ARBA00022840"/>
    </source>
</evidence>
<dbReference type="SMART" id="SM00382">
    <property type="entry name" value="AAA"/>
    <property type="match status" value="1"/>
</dbReference>
<dbReference type="PROSITE" id="PS50893">
    <property type="entry name" value="ABC_TRANSPORTER_2"/>
    <property type="match status" value="1"/>
</dbReference>
<comment type="caution">
    <text evidence="5">The sequence shown here is derived from an EMBL/GenBank/DDBJ whole genome shotgun (WGS) entry which is preliminary data.</text>
</comment>
<keyword evidence="1" id="KW-0813">Transport</keyword>
<evidence type="ECO:0000256" key="2">
    <source>
        <dbReference type="ARBA" id="ARBA00022741"/>
    </source>
</evidence>
<accession>A0A832ZVH1</accession>
<dbReference type="InterPro" id="IPR003439">
    <property type="entry name" value="ABC_transporter-like_ATP-bd"/>
</dbReference>